<evidence type="ECO:0000256" key="1">
    <source>
        <dbReference type="ARBA" id="ARBA00022734"/>
    </source>
</evidence>
<dbReference type="PROSITE" id="PS50041">
    <property type="entry name" value="C_TYPE_LECTIN_2"/>
    <property type="match status" value="1"/>
</dbReference>
<feature type="compositionally biased region" description="Basic and acidic residues" evidence="3">
    <location>
        <begin position="47"/>
        <end position="61"/>
    </location>
</feature>
<reference evidence="6" key="1">
    <citation type="journal article" date="2022" name="bioRxiv">
        <title>Sequencing and chromosome-scale assembly of the giantPleurodeles waltlgenome.</title>
        <authorList>
            <person name="Brown T."/>
            <person name="Elewa A."/>
            <person name="Iarovenko S."/>
            <person name="Subramanian E."/>
            <person name="Araus A.J."/>
            <person name="Petzold A."/>
            <person name="Susuki M."/>
            <person name="Suzuki K.-i.T."/>
            <person name="Hayashi T."/>
            <person name="Toyoda A."/>
            <person name="Oliveira C."/>
            <person name="Osipova E."/>
            <person name="Leigh N.D."/>
            <person name="Simon A."/>
            <person name="Yun M.H."/>
        </authorList>
    </citation>
    <scope>NUCLEOTIDE SEQUENCE</scope>
    <source>
        <strain evidence="6">20211129_DDA</strain>
        <tissue evidence="6">Liver</tissue>
    </source>
</reference>
<evidence type="ECO:0000256" key="3">
    <source>
        <dbReference type="SAM" id="MobiDB-lite"/>
    </source>
</evidence>
<keyword evidence="1" id="KW-0430">Lectin</keyword>
<dbReference type="PROSITE" id="PS00615">
    <property type="entry name" value="C_TYPE_LECTIN_1"/>
    <property type="match status" value="1"/>
</dbReference>
<keyword evidence="2" id="KW-1015">Disulfide bond</keyword>
<dbReference type="Gene3D" id="3.10.100.10">
    <property type="entry name" value="Mannose-Binding Protein A, subunit A"/>
    <property type="match status" value="1"/>
</dbReference>
<dbReference type="SMART" id="SM00034">
    <property type="entry name" value="CLECT"/>
    <property type="match status" value="1"/>
</dbReference>
<dbReference type="InterPro" id="IPR050111">
    <property type="entry name" value="C-type_lectin/snaclec_domain"/>
</dbReference>
<name>A0AAV7T832_PLEWA</name>
<dbReference type="GO" id="GO:0030246">
    <property type="term" value="F:carbohydrate binding"/>
    <property type="evidence" value="ECO:0007669"/>
    <property type="project" value="UniProtKB-KW"/>
</dbReference>
<evidence type="ECO:0000313" key="7">
    <source>
        <dbReference type="Proteomes" id="UP001066276"/>
    </source>
</evidence>
<dbReference type="InterPro" id="IPR018378">
    <property type="entry name" value="C-type_lectin_CS"/>
</dbReference>
<dbReference type="InterPro" id="IPR016187">
    <property type="entry name" value="CTDL_fold"/>
</dbReference>
<organism evidence="6 7">
    <name type="scientific">Pleurodeles waltl</name>
    <name type="common">Iberian ribbed newt</name>
    <dbReference type="NCBI Taxonomy" id="8319"/>
    <lineage>
        <taxon>Eukaryota</taxon>
        <taxon>Metazoa</taxon>
        <taxon>Chordata</taxon>
        <taxon>Craniata</taxon>
        <taxon>Vertebrata</taxon>
        <taxon>Euteleostomi</taxon>
        <taxon>Amphibia</taxon>
        <taxon>Batrachia</taxon>
        <taxon>Caudata</taxon>
        <taxon>Salamandroidea</taxon>
        <taxon>Salamandridae</taxon>
        <taxon>Pleurodelinae</taxon>
        <taxon>Pleurodeles</taxon>
    </lineage>
</organism>
<evidence type="ECO:0000256" key="4">
    <source>
        <dbReference type="SAM" id="Phobius"/>
    </source>
</evidence>
<proteinExistence type="predicted"/>
<evidence type="ECO:0000259" key="5">
    <source>
        <dbReference type="PROSITE" id="PS50041"/>
    </source>
</evidence>
<dbReference type="InterPro" id="IPR001304">
    <property type="entry name" value="C-type_lectin-like"/>
</dbReference>
<dbReference type="AlphaFoldDB" id="A0AAV7T832"/>
<comment type="caution">
    <text evidence="6">The sequence shown here is derived from an EMBL/GenBank/DDBJ whole genome shotgun (WGS) entry which is preliminary data.</text>
</comment>
<accession>A0AAV7T832</accession>
<evidence type="ECO:0000313" key="6">
    <source>
        <dbReference type="EMBL" id="KAJ1172762.1"/>
    </source>
</evidence>
<gene>
    <name evidence="6" type="ORF">NDU88_004604</name>
</gene>
<dbReference type="EMBL" id="JANPWB010000007">
    <property type="protein sequence ID" value="KAJ1172762.1"/>
    <property type="molecule type" value="Genomic_DNA"/>
</dbReference>
<evidence type="ECO:0000256" key="2">
    <source>
        <dbReference type="ARBA" id="ARBA00023157"/>
    </source>
</evidence>
<dbReference type="Proteomes" id="UP001066276">
    <property type="component" value="Chromosome 4_1"/>
</dbReference>
<dbReference type="CDD" id="cd03590">
    <property type="entry name" value="CLECT_DC-SIGN_like"/>
    <property type="match status" value="1"/>
</dbReference>
<feature type="region of interest" description="Disordered" evidence="3">
    <location>
        <begin position="39"/>
        <end position="76"/>
    </location>
</feature>
<dbReference type="InterPro" id="IPR016186">
    <property type="entry name" value="C-type_lectin-like/link_sf"/>
</dbReference>
<dbReference type="PANTHER" id="PTHR22803">
    <property type="entry name" value="MANNOSE, PHOSPHOLIPASE, LECTIN RECEPTOR RELATED"/>
    <property type="match status" value="1"/>
</dbReference>
<feature type="transmembrane region" description="Helical" evidence="4">
    <location>
        <begin position="128"/>
        <end position="151"/>
    </location>
</feature>
<feature type="domain" description="C-type lectin" evidence="5">
    <location>
        <begin position="221"/>
        <end position="332"/>
    </location>
</feature>
<dbReference type="Pfam" id="PF00059">
    <property type="entry name" value="Lectin_C"/>
    <property type="match status" value="1"/>
</dbReference>
<keyword evidence="4" id="KW-0472">Membrane</keyword>
<keyword evidence="7" id="KW-1185">Reference proteome</keyword>
<protein>
    <recommendedName>
        <fullName evidence="5">C-type lectin domain-containing protein</fullName>
    </recommendedName>
</protein>
<dbReference type="InterPro" id="IPR033989">
    <property type="entry name" value="CD209-like_CTLD"/>
</dbReference>
<dbReference type="SUPFAM" id="SSF56436">
    <property type="entry name" value="C-type lectin-like"/>
    <property type="match status" value="1"/>
</dbReference>
<keyword evidence="4" id="KW-1133">Transmembrane helix</keyword>
<keyword evidence="4" id="KW-0812">Transmembrane</keyword>
<sequence length="337" mass="38186">MDQQGVYGNLHPLPEAKWRRGTEATSREGDNIYNNFLKVKNHGSLKQQEDPKRSTPMESFRRALSGAPPRPPKAGEGISIIETRKSASPKIGLDFSSPAVEAAFRTPEAPVVTSSTSTKKADSGRRSILVLSILLGILFLGSITFTSIALLNNAKLSEELRMMTSALSENRSHVLKDLQDFKEAQEKDLLDYKVNMDQYMEKLKNRTESICVSCPSGWRWFRKACYFFSSTDRTWESAKQFCLNHGAHLVIINDQEEQTFLGKNLNNKVHWIGFSDSGKEGEWRWVDGSAPTFTFWKIGEPNNLVDEDCATLCTTGKWNDLRCNSNCHWICKKYWVC</sequence>